<evidence type="ECO:0000313" key="3">
    <source>
        <dbReference type="EMBL" id="KAF2499063.1"/>
    </source>
</evidence>
<feature type="signal peptide" evidence="2">
    <location>
        <begin position="1"/>
        <end position="16"/>
    </location>
</feature>
<dbReference type="Proteomes" id="UP000799750">
    <property type="component" value="Unassembled WGS sequence"/>
</dbReference>
<keyword evidence="4" id="KW-1185">Reference proteome</keyword>
<feature type="region of interest" description="Disordered" evidence="1">
    <location>
        <begin position="108"/>
        <end position="128"/>
    </location>
</feature>
<proteinExistence type="predicted"/>
<reference evidence="3" key="1">
    <citation type="journal article" date="2020" name="Stud. Mycol.">
        <title>101 Dothideomycetes genomes: a test case for predicting lifestyles and emergence of pathogens.</title>
        <authorList>
            <person name="Haridas S."/>
            <person name="Albert R."/>
            <person name="Binder M."/>
            <person name="Bloem J."/>
            <person name="Labutti K."/>
            <person name="Salamov A."/>
            <person name="Andreopoulos B."/>
            <person name="Baker S."/>
            <person name="Barry K."/>
            <person name="Bills G."/>
            <person name="Bluhm B."/>
            <person name="Cannon C."/>
            <person name="Castanera R."/>
            <person name="Culley D."/>
            <person name="Daum C."/>
            <person name="Ezra D."/>
            <person name="Gonzalez J."/>
            <person name="Henrissat B."/>
            <person name="Kuo A."/>
            <person name="Liang C."/>
            <person name="Lipzen A."/>
            <person name="Lutzoni F."/>
            <person name="Magnuson J."/>
            <person name="Mondo S."/>
            <person name="Nolan M."/>
            <person name="Ohm R."/>
            <person name="Pangilinan J."/>
            <person name="Park H.-J."/>
            <person name="Ramirez L."/>
            <person name="Alfaro M."/>
            <person name="Sun H."/>
            <person name="Tritt A."/>
            <person name="Yoshinaga Y."/>
            <person name="Zwiers L.-H."/>
            <person name="Turgeon B."/>
            <person name="Goodwin S."/>
            <person name="Spatafora J."/>
            <person name="Crous P."/>
            <person name="Grigoriev I."/>
        </authorList>
    </citation>
    <scope>NUCLEOTIDE SEQUENCE</scope>
    <source>
        <strain evidence="3">CBS 269.34</strain>
    </source>
</reference>
<feature type="chain" id="PRO_5025390008" evidence="2">
    <location>
        <begin position="17"/>
        <end position="242"/>
    </location>
</feature>
<sequence>MAPRLLILSMFQAALPEWHHTGQVDATLSTPEAFRKAMPDFKSVEPNSTAGVWTGGSWMPDGVWPGAPVWHASVQSCASSLHSVPSPWTFPGKLYKLPLPLPLTTKFQQRTSSQPPQPRSIFDQDSHKQPHFRATFQQNHNNQPHIHANFLQINHKQPHNVQLRNPGRRADPGDRLRRGRDVVLGGGGDRGGAPLGGGGGGEGGGGGRGGGGGEERGVGGDGAGERVRGDAVGGGRGSIPGI</sequence>
<keyword evidence="2" id="KW-0732">Signal</keyword>
<feature type="compositionally biased region" description="Basic and acidic residues" evidence="1">
    <location>
        <begin position="213"/>
        <end position="229"/>
    </location>
</feature>
<protein>
    <submittedName>
        <fullName evidence="3">Uncharacterized protein</fullName>
    </submittedName>
</protein>
<feature type="compositionally biased region" description="Gly residues" evidence="1">
    <location>
        <begin position="231"/>
        <end position="242"/>
    </location>
</feature>
<evidence type="ECO:0000256" key="2">
    <source>
        <dbReference type="SAM" id="SignalP"/>
    </source>
</evidence>
<evidence type="ECO:0000313" key="4">
    <source>
        <dbReference type="Proteomes" id="UP000799750"/>
    </source>
</evidence>
<gene>
    <name evidence="3" type="ORF">BU16DRAFT_535478</name>
</gene>
<feature type="compositionally biased region" description="Basic and acidic residues" evidence="1">
    <location>
        <begin position="168"/>
        <end position="181"/>
    </location>
</feature>
<feature type="compositionally biased region" description="Gly residues" evidence="1">
    <location>
        <begin position="184"/>
        <end position="212"/>
    </location>
</feature>
<dbReference type="EMBL" id="MU004184">
    <property type="protein sequence ID" value="KAF2499063.1"/>
    <property type="molecule type" value="Genomic_DNA"/>
</dbReference>
<evidence type="ECO:0000256" key="1">
    <source>
        <dbReference type="SAM" id="MobiDB-lite"/>
    </source>
</evidence>
<name>A0A6A6R5P2_9PEZI</name>
<accession>A0A6A6R5P2</accession>
<dbReference type="AlphaFoldDB" id="A0A6A6R5P2"/>
<organism evidence="3 4">
    <name type="scientific">Lophium mytilinum</name>
    <dbReference type="NCBI Taxonomy" id="390894"/>
    <lineage>
        <taxon>Eukaryota</taxon>
        <taxon>Fungi</taxon>
        <taxon>Dikarya</taxon>
        <taxon>Ascomycota</taxon>
        <taxon>Pezizomycotina</taxon>
        <taxon>Dothideomycetes</taxon>
        <taxon>Pleosporomycetidae</taxon>
        <taxon>Mytilinidiales</taxon>
        <taxon>Mytilinidiaceae</taxon>
        <taxon>Lophium</taxon>
    </lineage>
</organism>
<feature type="region of interest" description="Disordered" evidence="1">
    <location>
        <begin position="158"/>
        <end position="242"/>
    </location>
</feature>